<dbReference type="RefSeq" id="XP_043015824.1">
    <property type="nucleotide sequence ID" value="XM_043147119.1"/>
</dbReference>
<proteinExistence type="predicted"/>
<dbReference type="GeneID" id="66070286"/>
<evidence type="ECO:0000256" key="1">
    <source>
        <dbReference type="SAM" id="Phobius"/>
    </source>
</evidence>
<keyword evidence="3" id="KW-1185">Reference proteome</keyword>
<name>A0A9P7V2X2_9AGAR</name>
<feature type="transmembrane region" description="Helical" evidence="1">
    <location>
        <begin position="158"/>
        <end position="180"/>
    </location>
</feature>
<gene>
    <name evidence="2" type="ORF">E1B28_001210</name>
</gene>
<accession>A0A9P7V2X2</accession>
<dbReference type="AlphaFoldDB" id="A0A9P7V2X2"/>
<feature type="transmembrane region" description="Helical" evidence="1">
    <location>
        <begin position="93"/>
        <end position="113"/>
    </location>
</feature>
<dbReference type="OrthoDB" id="3267487at2759"/>
<organism evidence="2 3">
    <name type="scientific">Marasmius oreades</name>
    <name type="common">fairy-ring Marasmius</name>
    <dbReference type="NCBI Taxonomy" id="181124"/>
    <lineage>
        <taxon>Eukaryota</taxon>
        <taxon>Fungi</taxon>
        <taxon>Dikarya</taxon>
        <taxon>Basidiomycota</taxon>
        <taxon>Agaricomycotina</taxon>
        <taxon>Agaricomycetes</taxon>
        <taxon>Agaricomycetidae</taxon>
        <taxon>Agaricales</taxon>
        <taxon>Marasmiineae</taxon>
        <taxon>Marasmiaceae</taxon>
        <taxon>Marasmius</taxon>
    </lineage>
</organism>
<keyword evidence="1" id="KW-0812">Transmembrane</keyword>
<feature type="transmembrane region" description="Helical" evidence="1">
    <location>
        <begin position="349"/>
        <end position="372"/>
    </location>
</feature>
<dbReference type="Proteomes" id="UP001049176">
    <property type="component" value="Chromosome 1"/>
</dbReference>
<reference evidence="2" key="1">
    <citation type="journal article" date="2021" name="Genome Biol. Evol.">
        <title>The assembled and annotated genome of the fairy-ring fungus Marasmius oreades.</title>
        <authorList>
            <person name="Hiltunen M."/>
            <person name="Ament-Velasquez S.L."/>
            <person name="Johannesson H."/>
        </authorList>
    </citation>
    <scope>NUCLEOTIDE SEQUENCE</scope>
    <source>
        <strain evidence="2">03SP1</strain>
    </source>
</reference>
<comment type="caution">
    <text evidence="2">The sequence shown here is derived from an EMBL/GenBank/DDBJ whole genome shotgun (WGS) entry which is preliminary data.</text>
</comment>
<dbReference type="KEGG" id="more:E1B28_001210"/>
<dbReference type="EMBL" id="CM032181">
    <property type="protein sequence ID" value="KAG7099354.1"/>
    <property type="molecule type" value="Genomic_DNA"/>
</dbReference>
<feature type="transmembrane region" description="Helical" evidence="1">
    <location>
        <begin position="61"/>
        <end position="81"/>
    </location>
</feature>
<sequence>MASSCCSNEVIVHLQSEILIPDYSRYYNTPISDFKGPSYQPLEDGSLVTAAFIEDLRNANITFTVLVMLAVIFLHNSFVSANYIRRARIRQKTLFYQLHFSQLLGCVGTFPQIVSFFQREPNCSAVILIAGIASPLSLTFLMTGILGFKAYKCLEDSILVAVVLCVLLTGYMVATVLDIIHTRGVQKLSGSCARIVDIRFTRMTFVFEFVQSLFLCCCFFFAVWKSRGSPIYRTRISKRLSFEEPGNQIQRASVADGPVASKEYVYISSHSDGSLISFSISHIFSRLRKAFSGFVYKGRPTSATSERLLSNTYPTNGATRLSLMPSLSSRISRYVPRMQLLHNVMKDELCYTLAITLTYVVSTVLVVIGINFQSSLPIVGWIGLNWVIMSVLAMHSFGRVIRRRETETSIQRVLFEGGWHNNGSIGHLHIRRARESDTSCLEAHYRDNTERQSFGRTSKDSSVMESNMSPATPVDTFDFPIPLNISSPIAVPPLARKPYTSFTTPP</sequence>
<feature type="transmembrane region" description="Helical" evidence="1">
    <location>
        <begin position="200"/>
        <end position="224"/>
    </location>
</feature>
<keyword evidence="1" id="KW-1133">Transmembrane helix</keyword>
<protein>
    <submittedName>
        <fullName evidence="2">Uncharacterized protein</fullName>
    </submittedName>
</protein>
<keyword evidence="1" id="KW-0472">Membrane</keyword>
<evidence type="ECO:0000313" key="2">
    <source>
        <dbReference type="EMBL" id="KAG7099354.1"/>
    </source>
</evidence>
<feature type="transmembrane region" description="Helical" evidence="1">
    <location>
        <begin position="125"/>
        <end position="146"/>
    </location>
</feature>
<evidence type="ECO:0000313" key="3">
    <source>
        <dbReference type="Proteomes" id="UP001049176"/>
    </source>
</evidence>
<feature type="transmembrane region" description="Helical" evidence="1">
    <location>
        <begin position="378"/>
        <end position="397"/>
    </location>
</feature>